<evidence type="ECO:0000256" key="5">
    <source>
        <dbReference type="ARBA" id="ARBA00023002"/>
    </source>
</evidence>
<dbReference type="GO" id="GO:0005737">
    <property type="term" value="C:cytoplasm"/>
    <property type="evidence" value="ECO:0007669"/>
    <property type="project" value="TreeGrafter"/>
</dbReference>
<dbReference type="PANTHER" id="PTHR10173">
    <property type="entry name" value="METHIONINE SULFOXIDE REDUCTASE"/>
    <property type="match status" value="1"/>
</dbReference>
<evidence type="ECO:0000256" key="6">
    <source>
        <dbReference type="ARBA" id="ARBA00048488"/>
    </source>
</evidence>
<dbReference type="HAMAP" id="MF_01400">
    <property type="entry name" value="MsrB"/>
    <property type="match status" value="1"/>
</dbReference>
<evidence type="ECO:0000313" key="8">
    <source>
        <dbReference type="EMBL" id="CAB4695518.1"/>
    </source>
</evidence>
<protein>
    <recommendedName>
        <fullName evidence="2">peptide-methionine (R)-S-oxide reductase</fullName>
        <ecNumber evidence="2">1.8.4.12</ecNumber>
    </recommendedName>
</protein>
<dbReference type="AlphaFoldDB" id="A0A6J6PG81"/>
<organism evidence="8">
    <name type="scientific">freshwater metagenome</name>
    <dbReference type="NCBI Taxonomy" id="449393"/>
    <lineage>
        <taxon>unclassified sequences</taxon>
        <taxon>metagenomes</taxon>
        <taxon>ecological metagenomes</taxon>
    </lineage>
</organism>
<dbReference type="InterPro" id="IPR028427">
    <property type="entry name" value="Met_Sox_Rdtase_MsrB"/>
</dbReference>
<dbReference type="GO" id="GO:0030091">
    <property type="term" value="P:protein repair"/>
    <property type="evidence" value="ECO:0007669"/>
    <property type="project" value="InterPro"/>
</dbReference>
<comment type="catalytic activity">
    <reaction evidence="6">
        <text>L-methionyl-[protein] + [thioredoxin]-disulfide + H2O = L-methionyl-(R)-S-oxide-[protein] + [thioredoxin]-dithiol</text>
        <dbReference type="Rhea" id="RHEA:24164"/>
        <dbReference type="Rhea" id="RHEA-COMP:10698"/>
        <dbReference type="Rhea" id="RHEA-COMP:10700"/>
        <dbReference type="Rhea" id="RHEA-COMP:12313"/>
        <dbReference type="Rhea" id="RHEA-COMP:12314"/>
        <dbReference type="ChEBI" id="CHEBI:15377"/>
        <dbReference type="ChEBI" id="CHEBI:16044"/>
        <dbReference type="ChEBI" id="CHEBI:29950"/>
        <dbReference type="ChEBI" id="CHEBI:45764"/>
        <dbReference type="ChEBI" id="CHEBI:50058"/>
        <dbReference type="EC" id="1.8.4.12"/>
    </reaction>
</comment>
<dbReference type="Gene3D" id="2.170.150.20">
    <property type="entry name" value="Peptide methionine sulfoxide reductase"/>
    <property type="match status" value="1"/>
</dbReference>
<dbReference type="PANTHER" id="PTHR10173:SF52">
    <property type="entry name" value="METHIONINE-R-SULFOXIDE REDUCTASE B1"/>
    <property type="match status" value="1"/>
</dbReference>
<gene>
    <name evidence="8" type="ORF">UFOPK2399_00996</name>
</gene>
<dbReference type="EC" id="1.8.4.12" evidence="2"/>
<dbReference type="GO" id="GO:0006979">
    <property type="term" value="P:response to oxidative stress"/>
    <property type="evidence" value="ECO:0007669"/>
    <property type="project" value="InterPro"/>
</dbReference>
<keyword evidence="3" id="KW-0479">Metal-binding</keyword>
<dbReference type="Pfam" id="PF01641">
    <property type="entry name" value="SelR"/>
    <property type="match status" value="1"/>
</dbReference>
<proteinExistence type="inferred from homology"/>
<evidence type="ECO:0000256" key="1">
    <source>
        <dbReference type="ARBA" id="ARBA00001947"/>
    </source>
</evidence>
<dbReference type="FunFam" id="2.170.150.20:FF:000009">
    <property type="entry name" value="Peptide-methionine (R)-S-oxide reductase"/>
    <property type="match status" value="1"/>
</dbReference>
<sequence length="136" mass="15021">MTERNRLAPINKTDAEWRAILDPERYHVLREKGTERPFTGEYDHVFDDGTYVCAGCGAELFPSVTKFDSGCGWPAFYAPAKPEAIEEETDVSYGMVRTEVTCANCGGHLGHVFPDGPGPTGLRYCINSASLKLEEN</sequence>
<reference evidence="8" key="1">
    <citation type="submission" date="2020-05" db="EMBL/GenBank/DDBJ databases">
        <authorList>
            <person name="Chiriac C."/>
            <person name="Salcher M."/>
            <person name="Ghai R."/>
            <person name="Kavagutti S V."/>
        </authorList>
    </citation>
    <scope>NUCLEOTIDE SEQUENCE</scope>
</reference>
<evidence type="ECO:0000256" key="3">
    <source>
        <dbReference type="ARBA" id="ARBA00022723"/>
    </source>
</evidence>
<dbReference type="EMBL" id="CAEZXP010000002">
    <property type="protein sequence ID" value="CAB4695518.1"/>
    <property type="molecule type" value="Genomic_DNA"/>
</dbReference>
<evidence type="ECO:0000256" key="4">
    <source>
        <dbReference type="ARBA" id="ARBA00022833"/>
    </source>
</evidence>
<keyword evidence="5" id="KW-0560">Oxidoreductase</keyword>
<dbReference type="InterPro" id="IPR002579">
    <property type="entry name" value="Met_Sox_Rdtase_MsrB_dom"/>
</dbReference>
<keyword evidence="4" id="KW-0862">Zinc</keyword>
<accession>A0A6J6PG81</accession>
<dbReference type="InterPro" id="IPR011057">
    <property type="entry name" value="Mss4-like_sf"/>
</dbReference>
<comment type="cofactor">
    <cofactor evidence="1">
        <name>Zn(2+)</name>
        <dbReference type="ChEBI" id="CHEBI:29105"/>
    </cofactor>
</comment>
<dbReference type="GO" id="GO:0046872">
    <property type="term" value="F:metal ion binding"/>
    <property type="evidence" value="ECO:0007669"/>
    <property type="project" value="UniProtKB-KW"/>
</dbReference>
<feature type="domain" description="MsrB" evidence="7">
    <location>
        <begin position="14"/>
        <end position="136"/>
    </location>
</feature>
<dbReference type="GO" id="GO:0033743">
    <property type="term" value="F:peptide-methionine (R)-S-oxide reductase activity"/>
    <property type="evidence" value="ECO:0007669"/>
    <property type="project" value="UniProtKB-EC"/>
</dbReference>
<dbReference type="PROSITE" id="PS51790">
    <property type="entry name" value="MSRB"/>
    <property type="match status" value="1"/>
</dbReference>
<dbReference type="SUPFAM" id="SSF51316">
    <property type="entry name" value="Mss4-like"/>
    <property type="match status" value="1"/>
</dbReference>
<name>A0A6J6PG81_9ZZZZ</name>
<evidence type="ECO:0000256" key="2">
    <source>
        <dbReference type="ARBA" id="ARBA00012499"/>
    </source>
</evidence>
<evidence type="ECO:0000259" key="7">
    <source>
        <dbReference type="PROSITE" id="PS51790"/>
    </source>
</evidence>
<dbReference type="NCBIfam" id="TIGR00357">
    <property type="entry name" value="peptide-methionine (R)-S-oxide reductase MsrB"/>
    <property type="match status" value="1"/>
</dbReference>